<keyword evidence="5 19" id="KW-0812">Transmembrane</keyword>
<dbReference type="InterPro" id="IPR003609">
    <property type="entry name" value="Pan_app"/>
</dbReference>
<dbReference type="InterPro" id="IPR017441">
    <property type="entry name" value="Protein_kinase_ATP_BS"/>
</dbReference>
<dbReference type="InterPro" id="IPR000719">
    <property type="entry name" value="Prot_kinase_dom"/>
</dbReference>
<name>A0A7J8QZX0_GOSDV</name>
<dbReference type="InterPro" id="IPR024171">
    <property type="entry name" value="SRK-like_kinase"/>
</dbReference>
<keyword evidence="7 17" id="KW-0547">Nucleotide-binding</keyword>
<dbReference type="EMBL" id="JABFAC010000002">
    <property type="protein sequence ID" value="MBA0606830.1"/>
    <property type="molecule type" value="Genomic_DNA"/>
</dbReference>
<dbReference type="PROSITE" id="PS50948">
    <property type="entry name" value="PAN"/>
    <property type="match status" value="1"/>
</dbReference>
<dbReference type="GO" id="GO:0005524">
    <property type="term" value="F:ATP binding"/>
    <property type="evidence" value="ECO:0007669"/>
    <property type="project" value="UniProtKB-UniRule"/>
</dbReference>
<dbReference type="Pfam" id="PF00954">
    <property type="entry name" value="S_locus_glycop"/>
    <property type="match status" value="1"/>
</dbReference>
<dbReference type="PROSITE" id="PS00107">
    <property type="entry name" value="PROTEIN_KINASE_ATP"/>
    <property type="match status" value="1"/>
</dbReference>
<evidence type="ECO:0000259" key="23">
    <source>
        <dbReference type="PROSITE" id="PS50948"/>
    </source>
</evidence>
<comment type="catalytic activity">
    <reaction evidence="16 17">
        <text>L-seryl-[protein] + ATP = O-phospho-L-seryl-[protein] + ADP + H(+)</text>
        <dbReference type="Rhea" id="RHEA:17989"/>
        <dbReference type="Rhea" id="RHEA-COMP:9863"/>
        <dbReference type="Rhea" id="RHEA-COMP:11604"/>
        <dbReference type="ChEBI" id="CHEBI:15378"/>
        <dbReference type="ChEBI" id="CHEBI:29999"/>
        <dbReference type="ChEBI" id="CHEBI:30616"/>
        <dbReference type="ChEBI" id="CHEBI:83421"/>
        <dbReference type="ChEBI" id="CHEBI:456216"/>
        <dbReference type="EC" id="2.7.11.1"/>
    </reaction>
</comment>
<evidence type="ECO:0000259" key="21">
    <source>
        <dbReference type="PROSITE" id="PS50011"/>
    </source>
</evidence>
<dbReference type="AlphaFoldDB" id="A0A7J8QZX0"/>
<keyword evidence="4 17" id="KW-0808">Transferase</keyword>
<comment type="similarity">
    <text evidence="17">Belongs to the protein kinase superfamily. Ser/Thr protein kinase family.</text>
</comment>
<keyword evidence="2 17" id="KW-0723">Serine/threonine-protein kinase</keyword>
<dbReference type="GO" id="GO:0004674">
    <property type="term" value="F:protein serine/threonine kinase activity"/>
    <property type="evidence" value="ECO:0007669"/>
    <property type="project" value="UniProtKB-KW"/>
</dbReference>
<keyword evidence="25" id="KW-1185">Reference proteome</keyword>
<evidence type="ECO:0000256" key="7">
    <source>
        <dbReference type="ARBA" id="ARBA00022741"/>
    </source>
</evidence>
<evidence type="ECO:0000256" key="19">
    <source>
        <dbReference type="SAM" id="Phobius"/>
    </source>
</evidence>
<protein>
    <recommendedName>
        <fullName evidence="17">Receptor-like serine/threonine-protein kinase</fullName>
        <ecNumber evidence="17">2.7.11.1</ecNumber>
    </recommendedName>
</protein>
<feature type="chain" id="PRO_5029573878" description="Receptor-like serine/threonine-protein kinase" evidence="20">
    <location>
        <begin position="22"/>
        <end position="821"/>
    </location>
</feature>
<evidence type="ECO:0000256" key="11">
    <source>
        <dbReference type="ARBA" id="ARBA00023136"/>
    </source>
</evidence>
<evidence type="ECO:0000256" key="18">
    <source>
        <dbReference type="PROSITE-ProRule" id="PRU10141"/>
    </source>
</evidence>
<evidence type="ECO:0000256" key="5">
    <source>
        <dbReference type="ARBA" id="ARBA00022692"/>
    </source>
</evidence>
<evidence type="ECO:0000256" key="13">
    <source>
        <dbReference type="ARBA" id="ARBA00023170"/>
    </source>
</evidence>
<evidence type="ECO:0000256" key="15">
    <source>
        <dbReference type="ARBA" id="ARBA00047899"/>
    </source>
</evidence>
<dbReference type="Pfam" id="PF01453">
    <property type="entry name" value="B_lectin"/>
    <property type="match status" value="1"/>
</dbReference>
<dbReference type="CDD" id="cd00028">
    <property type="entry name" value="B_lectin"/>
    <property type="match status" value="1"/>
</dbReference>
<dbReference type="PROSITE" id="PS50927">
    <property type="entry name" value="BULB_LECTIN"/>
    <property type="match status" value="1"/>
</dbReference>
<dbReference type="Gene3D" id="3.30.200.20">
    <property type="entry name" value="Phosphorylase Kinase, domain 1"/>
    <property type="match status" value="1"/>
</dbReference>
<dbReference type="SUPFAM" id="SSF56112">
    <property type="entry name" value="Protein kinase-like (PK-like)"/>
    <property type="match status" value="1"/>
</dbReference>
<evidence type="ECO:0000256" key="20">
    <source>
        <dbReference type="SAM" id="SignalP"/>
    </source>
</evidence>
<dbReference type="SUPFAM" id="SSF51110">
    <property type="entry name" value="alpha-D-mannose-specific plant lectins"/>
    <property type="match status" value="1"/>
</dbReference>
<dbReference type="GO" id="GO:0048544">
    <property type="term" value="P:recognition of pollen"/>
    <property type="evidence" value="ECO:0007669"/>
    <property type="project" value="InterPro"/>
</dbReference>
<dbReference type="GO" id="GO:0016020">
    <property type="term" value="C:membrane"/>
    <property type="evidence" value="ECO:0007669"/>
    <property type="project" value="UniProtKB-SubCell"/>
</dbReference>
<dbReference type="PROSITE" id="PS50011">
    <property type="entry name" value="PROTEIN_KINASE_DOM"/>
    <property type="match status" value="1"/>
</dbReference>
<keyword evidence="14" id="KW-0325">Glycoprotein</keyword>
<evidence type="ECO:0000313" key="24">
    <source>
        <dbReference type="EMBL" id="MBA0606830.1"/>
    </source>
</evidence>
<keyword evidence="11 19" id="KW-0472">Membrane</keyword>
<evidence type="ECO:0000313" key="25">
    <source>
        <dbReference type="Proteomes" id="UP000593561"/>
    </source>
</evidence>
<dbReference type="Gene3D" id="2.90.10.10">
    <property type="entry name" value="Bulb-type lectin domain"/>
    <property type="match status" value="1"/>
</dbReference>
<dbReference type="EC" id="2.7.11.1" evidence="17"/>
<evidence type="ECO:0000256" key="1">
    <source>
        <dbReference type="ARBA" id="ARBA00004479"/>
    </source>
</evidence>
<keyword evidence="3" id="KW-0245">EGF-like domain</keyword>
<comment type="catalytic activity">
    <reaction evidence="15 17">
        <text>L-threonyl-[protein] + ATP = O-phospho-L-threonyl-[protein] + ADP + H(+)</text>
        <dbReference type="Rhea" id="RHEA:46608"/>
        <dbReference type="Rhea" id="RHEA-COMP:11060"/>
        <dbReference type="Rhea" id="RHEA-COMP:11605"/>
        <dbReference type="ChEBI" id="CHEBI:15378"/>
        <dbReference type="ChEBI" id="CHEBI:30013"/>
        <dbReference type="ChEBI" id="CHEBI:30616"/>
        <dbReference type="ChEBI" id="CHEBI:61977"/>
        <dbReference type="ChEBI" id="CHEBI:456216"/>
        <dbReference type="EC" id="2.7.11.1"/>
    </reaction>
</comment>
<keyword evidence="6 20" id="KW-0732">Signal</keyword>
<evidence type="ECO:0000256" key="14">
    <source>
        <dbReference type="ARBA" id="ARBA00023180"/>
    </source>
</evidence>
<dbReference type="CDD" id="cd01098">
    <property type="entry name" value="PAN_AP_plant"/>
    <property type="match status" value="1"/>
</dbReference>
<dbReference type="InterPro" id="IPR000858">
    <property type="entry name" value="S_locus_glycoprot_dom"/>
</dbReference>
<dbReference type="Proteomes" id="UP000593561">
    <property type="component" value="Unassembled WGS sequence"/>
</dbReference>
<gene>
    <name evidence="24" type="ORF">Godav_019232</name>
</gene>
<dbReference type="InterPro" id="IPR011009">
    <property type="entry name" value="Kinase-like_dom_sf"/>
</dbReference>
<proteinExistence type="inferred from homology"/>
<evidence type="ECO:0000256" key="10">
    <source>
        <dbReference type="ARBA" id="ARBA00022989"/>
    </source>
</evidence>
<keyword evidence="8 17" id="KW-0418">Kinase</keyword>
<feature type="transmembrane region" description="Helical" evidence="19">
    <location>
        <begin position="460"/>
        <end position="485"/>
    </location>
</feature>
<dbReference type="InterPro" id="IPR008271">
    <property type="entry name" value="Ser/Thr_kinase_AS"/>
</dbReference>
<feature type="signal peptide" evidence="20">
    <location>
        <begin position="1"/>
        <end position="21"/>
    </location>
</feature>
<organism evidence="24 25">
    <name type="scientific">Gossypium davidsonii</name>
    <name type="common">Davidson's cotton</name>
    <name type="synonym">Gossypium klotzschianum subsp. davidsonii</name>
    <dbReference type="NCBI Taxonomy" id="34287"/>
    <lineage>
        <taxon>Eukaryota</taxon>
        <taxon>Viridiplantae</taxon>
        <taxon>Streptophyta</taxon>
        <taxon>Embryophyta</taxon>
        <taxon>Tracheophyta</taxon>
        <taxon>Spermatophyta</taxon>
        <taxon>Magnoliopsida</taxon>
        <taxon>eudicotyledons</taxon>
        <taxon>Gunneridae</taxon>
        <taxon>Pentapetalae</taxon>
        <taxon>rosids</taxon>
        <taxon>malvids</taxon>
        <taxon>Malvales</taxon>
        <taxon>Malvaceae</taxon>
        <taxon>Malvoideae</taxon>
        <taxon>Gossypium</taxon>
    </lineage>
</organism>
<reference evidence="24 25" key="1">
    <citation type="journal article" date="2019" name="Genome Biol. Evol.">
        <title>Insights into the evolution of the New World diploid cottons (Gossypium, subgenus Houzingenia) based on genome sequencing.</title>
        <authorList>
            <person name="Grover C.E."/>
            <person name="Arick M.A. 2nd"/>
            <person name="Thrash A."/>
            <person name="Conover J.L."/>
            <person name="Sanders W.S."/>
            <person name="Peterson D.G."/>
            <person name="Frelichowski J.E."/>
            <person name="Scheffler J.A."/>
            <person name="Scheffler B.E."/>
            <person name="Wendel J.F."/>
        </authorList>
    </citation>
    <scope>NUCLEOTIDE SEQUENCE [LARGE SCALE GENOMIC DNA]</scope>
    <source>
        <strain evidence="24">27</strain>
        <tissue evidence="24">Leaf</tissue>
    </source>
</reference>
<evidence type="ECO:0000256" key="9">
    <source>
        <dbReference type="ARBA" id="ARBA00022840"/>
    </source>
</evidence>
<evidence type="ECO:0000256" key="16">
    <source>
        <dbReference type="ARBA" id="ARBA00048679"/>
    </source>
</evidence>
<evidence type="ECO:0000256" key="8">
    <source>
        <dbReference type="ARBA" id="ARBA00022777"/>
    </source>
</evidence>
<keyword evidence="13" id="KW-0675">Receptor</keyword>
<dbReference type="SMART" id="SM00108">
    <property type="entry name" value="B_lectin"/>
    <property type="match status" value="1"/>
</dbReference>
<evidence type="ECO:0000259" key="22">
    <source>
        <dbReference type="PROSITE" id="PS50927"/>
    </source>
</evidence>
<dbReference type="FunFam" id="1.10.510.10:FF:000537">
    <property type="entry name" value="Putative receptor-like protein kinase"/>
    <property type="match status" value="1"/>
</dbReference>
<feature type="domain" description="Apple" evidence="23">
    <location>
        <begin position="335"/>
        <end position="419"/>
    </location>
</feature>
<dbReference type="InterPro" id="IPR001480">
    <property type="entry name" value="Bulb-type_lectin_dom"/>
</dbReference>
<dbReference type="Pfam" id="PF00069">
    <property type="entry name" value="Pkinase"/>
    <property type="match status" value="1"/>
</dbReference>
<keyword evidence="12" id="KW-1015">Disulfide bond</keyword>
<sequence>MASPHILIFSLLLSCSSAVSSLSCGLKEGSSISVEQANDVLTSADGTFSAGFHPVGNNAYCFAIWFNKPPCTTHNCTIVWMANRDFPVNGKHSKLTLLRSGNLVLKDAGHVIVWKADTVSNLTSSLYLELYDSGNLVLHDSDGSKIWQSFDSPTDTLLPLQPLNKNTKLVSSRSKSNFSSGFFTLYFDPNNVLNLVYQSPEVSSVYWPDPSLLSWEAGRSMYNTSGIAVLSSFGDFSSTDGINFFPTDFGSMIQRILKLDFDGNLRLYSRKGEENWVVSWQAFSQPCRIHGSCGPNSVCNYVPNLGRQCSCIPGYKMMNPTDWTFGCEPKFDLPCNQADEFGFLKLSHVEFYGYDYGLYPNYTIKMCEDLCLSMCDCKGFQFKHFEVHRSDGIYCYPKAQLLNGRRSDNFEGDMYLKLPKVSLSSSNKASDQDYKLDCSTKFEELGREYPKSHESESLKLALWSAGAIGIVEVLSIFFFVLWLLIRTRQNSGPVQGYFLATSSIRRFTYAELKKATKSFTEEIGRGAGGIVYQGKLYDGRTAAIKRLIDANHQGEAEFLVEVDTIGRLHHMNVIEMWGYCMEGKHRLLVYEYMEHGSLAKSLSFQSIDWRNRFEIAIGTAKGLAYLHEECLEWVLHCDIKPENILLDSSYQPRVSDFGLSWLLNRGDVKYSGFSRIRGTRGYMAPEWVSNHPITSKVDVYSYGIVVLVLVTGRNPGMGAHSSEDGEGGEDQTSLVNWVKEQMKRSTEAETWTGCKDILDPALDGKCDIDEMLILVTIALKCVQEDKDDRPTMGQVVEMLVCCENNFAAKALSIARSLTHAL</sequence>
<evidence type="ECO:0000256" key="17">
    <source>
        <dbReference type="PIRNR" id="PIRNR000641"/>
    </source>
</evidence>
<dbReference type="FunFam" id="3.30.200.20:FF:000059">
    <property type="entry name" value="S-receptor-like serine/threonine-protein kinase"/>
    <property type="match status" value="1"/>
</dbReference>
<comment type="subcellular location">
    <subcellularLocation>
        <location evidence="1">Membrane</location>
        <topology evidence="1">Single-pass type I membrane protein</topology>
    </subcellularLocation>
</comment>
<keyword evidence="9 17" id="KW-0067">ATP-binding</keyword>
<dbReference type="PROSITE" id="PS00108">
    <property type="entry name" value="PROTEIN_KINASE_ST"/>
    <property type="match status" value="1"/>
</dbReference>
<dbReference type="PANTHER" id="PTHR47974:SF3">
    <property type="entry name" value="RECEPTOR-LIKE SERINE_THREONINE-PROTEIN KINASE"/>
    <property type="match status" value="1"/>
</dbReference>
<evidence type="ECO:0000256" key="2">
    <source>
        <dbReference type="ARBA" id="ARBA00022527"/>
    </source>
</evidence>
<feature type="domain" description="Bulb-type lectin" evidence="22">
    <location>
        <begin position="26"/>
        <end position="151"/>
    </location>
</feature>
<dbReference type="InterPro" id="IPR036426">
    <property type="entry name" value="Bulb-type_lectin_dom_sf"/>
</dbReference>
<evidence type="ECO:0000256" key="6">
    <source>
        <dbReference type="ARBA" id="ARBA00022729"/>
    </source>
</evidence>
<evidence type="ECO:0000256" key="3">
    <source>
        <dbReference type="ARBA" id="ARBA00022536"/>
    </source>
</evidence>
<keyword evidence="10 19" id="KW-1133">Transmembrane helix</keyword>
<evidence type="ECO:0000256" key="12">
    <source>
        <dbReference type="ARBA" id="ARBA00023157"/>
    </source>
</evidence>
<dbReference type="PANTHER" id="PTHR47974">
    <property type="entry name" value="OS07G0415500 PROTEIN"/>
    <property type="match status" value="1"/>
</dbReference>
<dbReference type="Gene3D" id="1.10.510.10">
    <property type="entry name" value="Transferase(Phosphotransferase) domain 1"/>
    <property type="match status" value="1"/>
</dbReference>
<feature type="domain" description="Protein kinase" evidence="21">
    <location>
        <begin position="517"/>
        <end position="807"/>
    </location>
</feature>
<evidence type="ECO:0000256" key="4">
    <source>
        <dbReference type="ARBA" id="ARBA00022679"/>
    </source>
</evidence>
<comment type="caution">
    <text evidence="24">The sequence shown here is derived from an EMBL/GenBank/DDBJ whole genome shotgun (WGS) entry which is preliminary data.</text>
</comment>
<accession>A0A7J8QZX0</accession>
<dbReference type="PIRSF" id="PIRSF000641">
    <property type="entry name" value="SRK"/>
    <property type="match status" value="1"/>
</dbReference>
<feature type="binding site" evidence="18">
    <location>
        <position position="545"/>
    </location>
    <ligand>
        <name>ATP</name>
        <dbReference type="ChEBI" id="CHEBI:30616"/>
    </ligand>
</feature>
<dbReference type="SMART" id="SM00220">
    <property type="entry name" value="S_TKc"/>
    <property type="match status" value="1"/>
</dbReference>